<gene>
    <name evidence="1" type="ORF">ACFVZC_04145</name>
</gene>
<name>A0ABW6Q0J9_9ACTN</name>
<proteinExistence type="predicted"/>
<protein>
    <submittedName>
        <fullName evidence="1">Uncharacterized protein</fullName>
    </submittedName>
</protein>
<keyword evidence="2" id="KW-1185">Reference proteome</keyword>
<comment type="caution">
    <text evidence="1">The sequence shown here is derived from an EMBL/GenBank/DDBJ whole genome shotgun (WGS) entry which is preliminary data.</text>
</comment>
<evidence type="ECO:0000313" key="1">
    <source>
        <dbReference type="EMBL" id="MFF1272595.1"/>
    </source>
</evidence>
<dbReference type="EMBL" id="JBHVZQ010000002">
    <property type="protein sequence ID" value="MFF1272595.1"/>
    <property type="molecule type" value="Genomic_DNA"/>
</dbReference>
<dbReference type="Proteomes" id="UP001601627">
    <property type="component" value="Unassembled WGS sequence"/>
</dbReference>
<sequence length="68" mass="7597">MPSHHESLEPSPPPQDLIDEVVVRFDAYARARGARDSLFPAAHTSPRQEQRAFDDLQAAITRLRNSTG</sequence>
<dbReference type="RefSeq" id="WP_149552042.1">
    <property type="nucleotide sequence ID" value="NZ_JBHVZQ010000002.1"/>
</dbReference>
<evidence type="ECO:0000313" key="2">
    <source>
        <dbReference type="Proteomes" id="UP001601627"/>
    </source>
</evidence>
<reference evidence="1 2" key="1">
    <citation type="submission" date="2024-09" db="EMBL/GenBank/DDBJ databases">
        <title>The Natural Products Discovery Center: Release of the First 8490 Sequenced Strains for Exploring Actinobacteria Biosynthetic Diversity.</title>
        <authorList>
            <person name="Kalkreuter E."/>
            <person name="Kautsar S.A."/>
            <person name="Yang D."/>
            <person name="Bader C.D."/>
            <person name="Teijaro C.N."/>
            <person name="Fluegel L."/>
            <person name="Davis C.M."/>
            <person name="Simpson J.R."/>
            <person name="Lauterbach L."/>
            <person name="Steele A.D."/>
            <person name="Gui C."/>
            <person name="Meng S."/>
            <person name="Li G."/>
            <person name="Viehrig K."/>
            <person name="Ye F."/>
            <person name="Su P."/>
            <person name="Kiefer A.F."/>
            <person name="Nichols A."/>
            <person name="Cepeda A.J."/>
            <person name="Yan W."/>
            <person name="Fan B."/>
            <person name="Jiang Y."/>
            <person name="Adhikari A."/>
            <person name="Zheng C.-J."/>
            <person name="Schuster L."/>
            <person name="Cowan T.M."/>
            <person name="Smanski M.J."/>
            <person name="Chevrette M.G."/>
            <person name="De Carvalho L.P.S."/>
            <person name="Shen B."/>
        </authorList>
    </citation>
    <scope>NUCLEOTIDE SEQUENCE [LARGE SCALE GENOMIC DNA]</scope>
    <source>
        <strain evidence="1 2">NPDC058328</strain>
    </source>
</reference>
<organism evidence="1 2">
    <name type="scientific">Streptomyces marokkonensis</name>
    <dbReference type="NCBI Taxonomy" id="324855"/>
    <lineage>
        <taxon>Bacteria</taxon>
        <taxon>Bacillati</taxon>
        <taxon>Actinomycetota</taxon>
        <taxon>Actinomycetes</taxon>
        <taxon>Kitasatosporales</taxon>
        <taxon>Streptomycetaceae</taxon>
        <taxon>Streptomyces</taxon>
    </lineage>
</organism>
<accession>A0ABW6Q0J9</accession>